<feature type="compositionally biased region" description="Low complexity" evidence="1">
    <location>
        <begin position="23"/>
        <end position="36"/>
    </location>
</feature>
<comment type="caution">
    <text evidence="2">The sequence shown here is derived from an EMBL/GenBank/DDBJ whole genome shotgun (WGS) entry which is preliminary data.</text>
</comment>
<evidence type="ECO:0000313" key="3">
    <source>
        <dbReference type="Proteomes" id="UP001500556"/>
    </source>
</evidence>
<organism evidence="2 3">
    <name type="scientific">Pedococcus ginsenosidimutans</name>
    <dbReference type="NCBI Taxonomy" id="490570"/>
    <lineage>
        <taxon>Bacteria</taxon>
        <taxon>Bacillati</taxon>
        <taxon>Actinomycetota</taxon>
        <taxon>Actinomycetes</taxon>
        <taxon>Micrococcales</taxon>
        <taxon>Intrasporangiaceae</taxon>
        <taxon>Pedococcus</taxon>
    </lineage>
</organism>
<evidence type="ECO:0000256" key="1">
    <source>
        <dbReference type="SAM" id="MobiDB-lite"/>
    </source>
</evidence>
<feature type="region of interest" description="Disordered" evidence="1">
    <location>
        <begin position="1"/>
        <end position="36"/>
    </location>
</feature>
<sequence>MALPPPPPEDELLSEEEPLPPQAARVAMPRPATRAAPVRRMDRVGIAELPWSDTGIHGGAGLGRVKRRHPIDVKS</sequence>
<feature type="compositionally biased region" description="Acidic residues" evidence="1">
    <location>
        <begin position="8"/>
        <end position="18"/>
    </location>
</feature>
<reference evidence="3" key="1">
    <citation type="journal article" date="2019" name="Int. J. Syst. Evol. Microbiol.">
        <title>The Global Catalogue of Microorganisms (GCM) 10K type strain sequencing project: providing services to taxonomists for standard genome sequencing and annotation.</title>
        <authorList>
            <consortium name="The Broad Institute Genomics Platform"/>
            <consortium name="The Broad Institute Genome Sequencing Center for Infectious Disease"/>
            <person name="Wu L."/>
            <person name="Ma J."/>
        </authorList>
    </citation>
    <scope>NUCLEOTIDE SEQUENCE [LARGE SCALE GENOMIC DNA]</scope>
    <source>
        <strain evidence="3">JCM 18961</strain>
    </source>
</reference>
<name>A0ABP8Y514_9MICO</name>
<accession>A0ABP8Y514</accession>
<feature type="region of interest" description="Disordered" evidence="1">
    <location>
        <begin position="51"/>
        <end position="75"/>
    </location>
</feature>
<keyword evidence="3" id="KW-1185">Reference proteome</keyword>
<evidence type="ECO:0000313" key="2">
    <source>
        <dbReference type="EMBL" id="GAA4721348.1"/>
    </source>
</evidence>
<protein>
    <submittedName>
        <fullName evidence="2">Uncharacterized protein</fullName>
    </submittedName>
</protein>
<proteinExistence type="predicted"/>
<gene>
    <name evidence="2" type="ORF">GCM10025782_18780</name>
</gene>
<dbReference type="Proteomes" id="UP001500556">
    <property type="component" value="Unassembled WGS sequence"/>
</dbReference>
<dbReference type="EMBL" id="BAABLO010000005">
    <property type="protein sequence ID" value="GAA4721348.1"/>
    <property type="molecule type" value="Genomic_DNA"/>
</dbReference>